<evidence type="ECO:0000313" key="8">
    <source>
        <dbReference type="EMBL" id="VDG27596.1"/>
    </source>
</evidence>
<evidence type="ECO:0000259" key="7">
    <source>
        <dbReference type="Pfam" id="PF04138"/>
    </source>
</evidence>
<dbReference type="AlphaFoldDB" id="A0A660E0U2"/>
<evidence type="ECO:0000256" key="4">
    <source>
        <dbReference type="ARBA" id="ARBA00022989"/>
    </source>
</evidence>
<feature type="transmembrane region" description="Helical" evidence="6">
    <location>
        <begin position="12"/>
        <end position="36"/>
    </location>
</feature>
<evidence type="ECO:0000256" key="5">
    <source>
        <dbReference type="ARBA" id="ARBA00023136"/>
    </source>
</evidence>
<keyword evidence="4 6" id="KW-1133">Transmembrane helix</keyword>
<feature type="domain" description="GtrA/DPMS transmembrane" evidence="7">
    <location>
        <begin position="18"/>
        <end position="135"/>
    </location>
</feature>
<keyword evidence="3 6" id="KW-0812">Transmembrane</keyword>
<dbReference type="Pfam" id="PF04138">
    <property type="entry name" value="GtrA_DPMS_TM"/>
    <property type="match status" value="1"/>
</dbReference>
<evidence type="ECO:0000256" key="1">
    <source>
        <dbReference type="ARBA" id="ARBA00004141"/>
    </source>
</evidence>
<dbReference type="InterPro" id="IPR051401">
    <property type="entry name" value="GtrA_CellWall_Glycosyl"/>
</dbReference>
<organism evidence="8 9">
    <name type="scientific">Lactiplantibacillus mudanjiangensis</name>
    <dbReference type="NCBI Taxonomy" id="1296538"/>
    <lineage>
        <taxon>Bacteria</taxon>
        <taxon>Bacillati</taxon>
        <taxon>Bacillota</taxon>
        <taxon>Bacilli</taxon>
        <taxon>Lactobacillales</taxon>
        <taxon>Lactobacillaceae</taxon>
        <taxon>Lactiplantibacillus</taxon>
    </lineage>
</organism>
<accession>A0A660E0U2</accession>
<evidence type="ECO:0000256" key="6">
    <source>
        <dbReference type="SAM" id="Phobius"/>
    </source>
</evidence>
<dbReference type="PANTHER" id="PTHR38459">
    <property type="entry name" value="PROPHAGE BACTOPRENOL-LINKED GLUCOSE TRANSLOCASE HOMOLOG"/>
    <property type="match status" value="1"/>
</dbReference>
<feature type="transmembrane region" description="Helical" evidence="6">
    <location>
        <begin position="82"/>
        <end position="106"/>
    </location>
</feature>
<evidence type="ECO:0000256" key="2">
    <source>
        <dbReference type="ARBA" id="ARBA00009399"/>
    </source>
</evidence>
<dbReference type="PANTHER" id="PTHR38459:SF5">
    <property type="entry name" value="CELL WALL TEICHOIC ACID GLYCOSYLATION PROTEIN GTCA"/>
    <property type="match status" value="1"/>
</dbReference>
<dbReference type="OrthoDB" id="361483at2"/>
<dbReference type="InterPro" id="IPR007267">
    <property type="entry name" value="GtrA_DPMS_TM"/>
</dbReference>
<gene>
    <name evidence="8" type="ORF">MUDAN_MDHGFNIF_02442</name>
</gene>
<dbReference type="GO" id="GO:0000271">
    <property type="term" value="P:polysaccharide biosynthetic process"/>
    <property type="evidence" value="ECO:0007669"/>
    <property type="project" value="InterPro"/>
</dbReference>
<protein>
    <submittedName>
        <fullName evidence="8">GtrA family protein [Lactobacillus pentosus]</fullName>
    </submittedName>
</protein>
<feature type="transmembrane region" description="Helical" evidence="6">
    <location>
        <begin position="42"/>
        <end position="61"/>
    </location>
</feature>
<name>A0A660E0U2_9LACO</name>
<dbReference type="GO" id="GO:0005886">
    <property type="term" value="C:plasma membrane"/>
    <property type="evidence" value="ECO:0007669"/>
    <property type="project" value="TreeGrafter"/>
</dbReference>
<proteinExistence type="inferred from homology"/>
<reference evidence="8 9" key="1">
    <citation type="submission" date="2018-11" db="EMBL/GenBank/DDBJ databases">
        <authorList>
            <person name="Wuyts S."/>
        </authorList>
    </citation>
    <scope>NUCLEOTIDE SEQUENCE [LARGE SCALE GENOMIC DNA]</scope>
    <source>
        <strain evidence="8">Lactobacillus mudanjiangensis AMBF249</strain>
    </source>
</reference>
<comment type="similarity">
    <text evidence="2">Belongs to the GtrA family.</text>
</comment>
<dbReference type="Proteomes" id="UP000289996">
    <property type="component" value="Unassembled WGS sequence"/>
</dbReference>
<keyword evidence="5 6" id="KW-0472">Membrane</keyword>
<keyword evidence="9" id="KW-1185">Reference proteome</keyword>
<dbReference type="RefSeq" id="WP_130845402.1">
    <property type="nucleotide sequence ID" value="NZ_BJDY01000006.1"/>
</dbReference>
<feature type="transmembrane region" description="Helical" evidence="6">
    <location>
        <begin position="112"/>
        <end position="134"/>
    </location>
</feature>
<comment type="subcellular location">
    <subcellularLocation>
        <location evidence="1">Membrane</location>
        <topology evidence="1">Multi-pass membrane protein</topology>
    </subcellularLocation>
</comment>
<evidence type="ECO:0000256" key="3">
    <source>
        <dbReference type="ARBA" id="ARBA00022692"/>
    </source>
</evidence>
<sequence>MIKLIQQLWHRYQAVLAYLIFGGLTTVINFVAFWLFNNLIQWPYLISNVIAWLLSVLFAYVTNKLWVFDAATPTLKSLLQEAGAFFGFRLLSLGIDELIMFTGISILHGNPLLVKLLDQIIVVVLNWFFSKLFIFKERH</sequence>
<evidence type="ECO:0000313" key="9">
    <source>
        <dbReference type="Proteomes" id="UP000289996"/>
    </source>
</evidence>
<dbReference type="EMBL" id="UYIG01000035">
    <property type="protein sequence ID" value="VDG27596.1"/>
    <property type="molecule type" value="Genomic_DNA"/>
</dbReference>